<feature type="compositionally biased region" description="Low complexity" evidence="1">
    <location>
        <begin position="117"/>
        <end position="148"/>
    </location>
</feature>
<feature type="chain" id="PRO_5028870826" evidence="2">
    <location>
        <begin position="23"/>
        <end position="1237"/>
    </location>
</feature>
<feature type="compositionally biased region" description="Low complexity" evidence="1">
    <location>
        <begin position="1"/>
        <end position="31"/>
    </location>
</feature>
<feature type="compositionally biased region" description="Basic residues" evidence="1">
    <location>
        <begin position="959"/>
        <end position="969"/>
    </location>
</feature>
<keyword evidence="2" id="KW-0732">Signal</keyword>
<keyword evidence="4" id="KW-1185">Reference proteome</keyword>
<dbReference type="Gene3D" id="1.20.120.20">
    <property type="entry name" value="Apolipoprotein"/>
    <property type="match status" value="1"/>
</dbReference>
<name>A0A7I0NT16_STRCX</name>
<feature type="region of interest" description="Disordered" evidence="1">
    <location>
        <begin position="956"/>
        <end position="981"/>
    </location>
</feature>
<feature type="compositionally biased region" description="Basic and acidic residues" evidence="1">
    <location>
        <begin position="223"/>
        <end position="233"/>
    </location>
</feature>
<feature type="compositionally biased region" description="Low complexity" evidence="1">
    <location>
        <begin position="164"/>
        <end position="179"/>
    </location>
</feature>
<organism evidence="3 4">
    <name type="scientific">Streptomyces chartreusis</name>
    <dbReference type="NCBI Taxonomy" id="1969"/>
    <lineage>
        <taxon>Bacteria</taxon>
        <taxon>Bacillati</taxon>
        <taxon>Actinomycetota</taxon>
        <taxon>Actinomycetes</taxon>
        <taxon>Kitasatosporales</taxon>
        <taxon>Streptomycetaceae</taxon>
        <taxon>Streptomyces</taxon>
    </lineage>
</organism>
<feature type="signal peptide" evidence="2">
    <location>
        <begin position="1"/>
        <end position="22"/>
    </location>
</feature>
<protein>
    <submittedName>
        <fullName evidence="3">Uncharacterized protein</fullName>
    </submittedName>
</protein>
<feature type="compositionally biased region" description="Polar residues" evidence="1">
    <location>
        <begin position="73"/>
        <end position="107"/>
    </location>
</feature>
<evidence type="ECO:0000256" key="1">
    <source>
        <dbReference type="SAM" id="MobiDB-lite"/>
    </source>
</evidence>
<dbReference type="EMBL" id="CP056041">
    <property type="protein sequence ID" value="QKZ16209.1"/>
    <property type="molecule type" value="Genomic_DNA"/>
</dbReference>
<feature type="compositionally biased region" description="Basic and acidic residues" evidence="1">
    <location>
        <begin position="970"/>
        <end position="981"/>
    </location>
</feature>
<proteinExistence type="predicted"/>
<evidence type="ECO:0000256" key="2">
    <source>
        <dbReference type="SAM" id="SignalP"/>
    </source>
</evidence>
<feature type="region of interest" description="Disordered" evidence="1">
    <location>
        <begin position="220"/>
        <end position="310"/>
    </location>
</feature>
<gene>
    <name evidence="3" type="ORF">HUT05_01755</name>
</gene>
<feature type="compositionally biased region" description="Low complexity" evidence="1">
    <location>
        <begin position="251"/>
        <end position="269"/>
    </location>
</feature>
<dbReference type="AlphaFoldDB" id="A0A7I0NT16"/>
<feature type="region of interest" description="Disordered" evidence="1">
    <location>
        <begin position="1"/>
        <end position="149"/>
    </location>
</feature>
<feature type="compositionally biased region" description="Pro residues" evidence="1">
    <location>
        <begin position="270"/>
        <end position="289"/>
    </location>
</feature>
<evidence type="ECO:0000313" key="3">
    <source>
        <dbReference type="EMBL" id="QKZ16209.1"/>
    </source>
</evidence>
<sequence length="1237" mass="130743">MRRTAGNAAASALAARPGAAPAAGPPAVGGPLSTPTRKANGTATALAARSAPATAPAASTAPASADSPAVASRTTKQTPADSAATTSRTPKQTPADSPATTSRTPKQTPAVGPPAASPAVGNGAAAAVAARGAAGSRRRAAAAPGPRRIAVDVAAKKRVLTRHPAPAAEAVQAQRAAVQTDRERAGLAGREQTEAMAEAPVKRFDRAAFIAKFEARIAAQEPKTADAAKKLADPETPDALTPQLTGEAQSAAGTAAGDVKAAAATAPDPGQVPRPPTAPLTPDRPPAAPAAPRAADAVPPPLPGAAVDLSAGGDRTRAALDGAGIGDETLRNANEPSFSAALKAKRTAEKHTDAGPADVRAREAEIRTTAQQRAAGAGKAAMAGMAGLRVTAGAAVHGGKEQARDRTQARRAEIADRLSAVYEETRKSVESTLAGLDETVRKLFEERAAEARKSFIEACTKSWWQFWREEPNCKAHANEYARRIRAAVDEVATVVERTVTAAQQQATDGRRRMTEYVSGLEPEMKEFGNRTAAGFAERFDQLDASIGERADAVVDVLAECYAVAQQEIDQATAEVKEANKSLWEQARDAVVGVVKVLLDLKNLLVSVVRRAAGVAERIIRDPMGFLRNLAASVKGGLTLFVTKLPGHLKAALQEWLFGNLAAAGIELPEKWDLRGVIKLVLSVFGISWSFIRGELLKHMPPAMLHTVIGAVRVIGLIKDKGIGALWEELKEQAAELKDQAFEMIKSFVIETVVKAGVTWLLSLITPAGALVKAVMAVYDFLTFLVEKARALAEFVNGILDTLEEICGGVSQRVVAKIDASLARVLPLAIDLFARVLKLGAIPAKVKSVLEKVGAPVRGFIARLITKAAAFAKRLLAGGAKALGKLAGKADRRTEDEKKRDVRAGVEAGAAVVDRLHGTFVGERLIKGVLLAIRVRYGLKYLKPVLDGDRWTVEGGINPTHRKATRKKPPLKGEKEATPDQEKSAGALVAASVAGFLKALAIWNTVYRAGKADTGKVVATSTTKAPEAYSDEALKADPALAHDPDHDIPGRDVRMPGRDPGESREIAERIEAEAIAALPDEWTVAPTPEGRAARIKAGRKVHTRYLDPALRTTPKLRREMALEGKYIARSGLKEKSNMPTTAHAEKKYYERHGGSVRAIGVAGIPVCEDCKNFFITRALKADRHIVITGFRERFKTRAKAVLPTNQMTHIFLRGGGIGNVADALKQDKKAKRSGPTNK</sequence>
<dbReference type="RefSeq" id="WP_176573893.1">
    <property type="nucleotide sequence ID" value="NZ_CBDRGH010000018.1"/>
</dbReference>
<dbReference type="Proteomes" id="UP000509418">
    <property type="component" value="Chromosome"/>
</dbReference>
<evidence type="ECO:0000313" key="4">
    <source>
        <dbReference type="Proteomes" id="UP000509418"/>
    </source>
</evidence>
<feature type="compositionally biased region" description="Low complexity" evidence="1">
    <location>
        <begin position="42"/>
        <end position="72"/>
    </location>
</feature>
<accession>A0A7I0NT16</accession>
<feature type="region of interest" description="Disordered" evidence="1">
    <location>
        <begin position="161"/>
        <end position="196"/>
    </location>
</feature>
<reference evidence="3 4" key="1">
    <citation type="submission" date="2020-06" db="EMBL/GenBank/DDBJ databases">
        <title>Genome mining for natural products.</title>
        <authorList>
            <person name="Zhang B."/>
            <person name="Shi J."/>
            <person name="Ge H."/>
        </authorList>
    </citation>
    <scope>NUCLEOTIDE SEQUENCE [LARGE SCALE GENOMIC DNA]</scope>
    <source>
        <strain evidence="3 4">NA02069</strain>
    </source>
</reference>
<feature type="region of interest" description="Disordered" evidence="1">
    <location>
        <begin position="1038"/>
        <end position="1060"/>
    </location>
</feature>